<evidence type="ECO:0000313" key="1">
    <source>
        <dbReference type="EMBL" id="KYO66373.1"/>
    </source>
</evidence>
<dbReference type="STRING" id="520767.ATZ99_12550"/>
<dbReference type="Gene3D" id="3.40.30.10">
    <property type="entry name" value="Glutaredoxin"/>
    <property type="match status" value="1"/>
</dbReference>
<dbReference type="AlphaFoldDB" id="A0A162MJL7"/>
<gene>
    <name evidence="1" type="ORF">ATZ99_12550</name>
</gene>
<comment type="caution">
    <text evidence="1">The sequence shown here is derived from an EMBL/GenBank/DDBJ whole genome shotgun (WGS) entry which is preliminary data.</text>
</comment>
<dbReference type="Proteomes" id="UP000075737">
    <property type="component" value="Unassembled WGS sequence"/>
</dbReference>
<dbReference type="SUPFAM" id="SSF52833">
    <property type="entry name" value="Thioredoxin-like"/>
    <property type="match status" value="1"/>
</dbReference>
<accession>A0A162MJL7</accession>
<reference evidence="1 2" key="1">
    <citation type="submission" date="2015-12" db="EMBL/GenBank/DDBJ databases">
        <title>Draft genome of Thermovenabulum gondwanense isolated from a red thermophilic microbial mat colonisisng an outflow channel of a bore well.</title>
        <authorList>
            <person name="Patel B.K."/>
        </authorList>
    </citation>
    <scope>NUCLEOTIDE SEQUENCE [LARGE SCALE GENOMIC DNA]</scope>
    <source>
        <strain evidence="1 2">R270</strain>
    </source>
</reference>
<dbReference type="CDD" id="cd02947">
    <property type="entry name" value="TRX_family"/>
    <property type="match status" value="1"/>
</dbReference>
<evidence type="ECO:0000313" key="2">
    <source>
        <dbReference type="Proteomes" id="UP000075737"/>
    </source>
</evidence>
<organism evidence="1 2">
    <name type="scientific">Thermovenabulum gondwanense</name>
    <dbReference type="NCBI Taxonomy" id="520767"/>
    <lineage>
        <taxon>Bacteria</taxon>
        <taxon>Bacillati</taxon>
        <taxon>Bacillota</taxon>
        <taxon>Clostridia</taxon>
        <taxon>Thermosediminibacterales</taxon>
        <taxon>Thermosediminibacteraceae</taxon>
        <taxon>Thermovenabulum</taxon>
    </lineage>
</organism>
<proteinExistence type="predicted"/>
<dbReference type="OrthoDB" id="6120799at2"/>
<sequence>MDFKKLFLKGIDFEDFLEQADENSRKKIEDIYGKINFNDKLVERINEINKKVKVLVFAESWCPDCIAAVPVLIKMAKTSGVIDYAILPKEGNEELLENYKYDGKPRIPTFIFLDENYRELGNYVEIPAKIKEIYEKGMQADYIVARRNYRNGLYSDMIAEEFLNIIEGR</sequence>
<dbReference type="Pfam" id="PF14595">
    <property type="entry name" value="Thioredoxin_9"/>
    <property type="match status" value="1"/>
</dbReference>
<dbReference type="PROSITE" id="PS51354">
    <property type="entry name" value="GLUTAREDOXIN_2"/>
    <property type="match status" value="1"/>
</dbReference>
<keyword evidence="2" id="KW-1185">Reference proteome</keyword>
<protein>
    <submittedName>
        <fullName evidence="1">Uncharacterized protein</fullName>
    </submittedName>
</protein>
<dbReference type="InterPro" id="IPR036249">
    <property type="entry name" value="Thioredoxin-like_sf"/>
</dbReference>
<name>A0A162MJL7_9FIRM</name>
<dbReference type="EMBL" id="LOHZ01000028">
    <property type="protein sequence ID" value="KYO66373.1"/>
    <property type="molecule type" value="Genomic_DNA"/>
</dbReference>